<dbReference type="Gene3D" id="3.40.190.10">
    <property type="entry name" value="Periplasmic binding protein-like II"/>
    <property type="match status" value="2"/>
</dbReference>
<dbReference type="AlphaFoldDB" id="A0A7X0PL16"/>
<dbReference type="EMBL" id="JACHLK010000018">
    <property type="protein sequence ID" value="MBB6563346.1"/>
    <property type="molecule type" value="Genomic_DNA"/>
</dbReference>
<evidence type="ECO:0000256" key="1">
    <source>
        <dbReference type="ARBA" id="ARBA00009437"/>
    </source>
</evidence>
<dbReference type="GO" id="GO:0003700">
    <property type="term" value="F:DNA-binding transcription factor activity"/>
    <property type="evidence" value="ECO:0007669"/>
    <property type="project" value="InterPro"/>
</dbReference>
<dbReference type="Pfam" id="PF03466">
    <property type="entry name" value="LysR_substrate"/>
    <property type="match status" value="1"/>
</dbReference>
<dbReference type="GO" id="GO:0003677">
    <property type="term" value="F:DNA binding"/>
    <property type="evidence" value="ECO:0007669"/>
    <property type="project" value="UniProtKB-KW"/>
</dbReference>
<dbReference type="SUPFAM" id="SSF46785">
    <property type="entry name" value="Winged helix' DNA-binding domain"/>
    <property type="match status" value="1"/>
</dbReference>
<keyword evidence="4" id="KW-0804">Transcription</keyword>
<evidence type="ECO:0000256" key="3">
    <source>
        <dbReference type="ARBA" id="ARBA00023125"/>
    </source>
</evidence>
<keyword evidence="2" id="KW-0805">Transcription regulation</keyword>
<dbReference type="PROSITE" id="PS50931">
    <property type="entry name" value="HTH_LYSR"/>
    <property type="match status" value="1"/>
</dbReference>
<dbReference type="InterPro" id="IPR005119">
    <property type="entry name" value="LysR_subst-bd"/>
</dbReference>
<organism evidence="6 7">
    <name type="scientific">Acidovorax soli</name>
    <dbReference type="NCBI Taxonomy" id="592050"/>
    <lineage>
        <taxon>Bacteria</taxon>
        <taxon>Pseudomonadati</taxon>
        <taxon>Pseudomonadota</taxon>
        <taxon>Betaproteobacteria</taxon>
        <taxon>Burkholderiales</taxon>
        <taxon>Comamonadaceae</taxon>
        <taxon>Acidovorax</taxon>
    </lineage>
</organism>
<feature type="domain" description="HTH lysR-type" evidence="5">
    <location>
        <begin position="1"/>
        <end position="65"/>
    </location>
</feature>
<accession>A0A7X0PL16</accession>
<evidence type="ECO:0000313" key="6">
    <source>
        <dbReference type="EMBL" id="MBB6563346.1"/>
    </source>
</evidence>
<dbReference type="Proteomes" id="UP000575083">
    <property type="component" value="Unassembled WGS sequence"/>
</dbReference>
<protein>
    <submittedName>
        <fullName evidence="6">DNA-binding transcriptional LysR family regulator</fullName>
    </submittedName>
</protein>
<dbReference type="InterPro" id="IPR037402">
    <property type="entry name" value="YidZ_PBP2"/>
</dbReference>
<comment type="caution">
    <text evidence="6">The sequence shown here is derived from an EMBL/GenBank/DDBJ whole genome shotgun (WGS) entry which is preliminary data.</text>
</comment>
<gene>
    <name evidence="6" type="ORF">HNP48_006066</name>
</gene>
<evidence type="ECO:0000313" key="7">
    <source>
        <dbReference type="Proteomes" id="UP000575083"/>
    </source>
</evidence>
<keyword evidence="3 6" id="KW-0238">DNA-binding</keyword>
<dbReference type="InterPro" id="IPR000847">
    <property type="entry name" value="LysR_HTH_N"/>
</dbReference>
<dbReference type="InterPro" id="IPR036388">
    <property type="entry name" value="WH-like_DNA-bd_sf"/>
</dbReference>
<evidence type="ECO:0000256" key="2">
    <source>
        <dbReference type="ARBA" id="ARBA00023015"/>
    </source>
</evidence>
<dbReference type="InterPro" id="IPR050389">
    <property type="entry name" value="LysR-type_TF"/>
</dbReference>
<proteinExistence type="inferred from homology"/>
<dbReference type="InterPro" id="IPR036390">
    <property type="entry name" value="WH_DNA-bd_sf"/>
</dbReference>
<comment type="similarity">
    <text evidence="1">Belongs to the LysR transcriptional regulatory family.</text>
</comment>
<dbReference type="Gene3D" id="1.10.10.10">
    <property type="entry name" value="Winged helix-like DNA-binding domain superfamily/Winged helix DNA-binding domain"/>
    <property type="match status" value="1"/>
</dbReference>
<dbReference type="PANTHER" id="PTHR30118">
    <property type="entry name" value="HTH-TYPE TRANSCRIPTIONAL REGULATOR LEUO-RELATED"/>
    <property type="match status" value="1"/>
</dbReference>
<evidence type="ECO:0000259" key="5">
    <source>
        <dbReference type="PROSITE" id="PS50931"/>
    </source>
</evidence>
<dbReference type="SUPFAM" id="SSF53850">
    <property type="entry name" value="Periplasmic binding protein-like II"/>
    <property type="match status" value="1"/>
</dbReference>
<sequence>MDIRRSDLPLLISLDALLDELNVTRAARRLNISQPSLSGQLAKLRDLFEDPLLVPAENGRGMVPTHRALELKPRLSEALNQLRGAVELGESFDPATARRAFVIAANDSVFSILGLPALGRIAAIGNPDLRVSFVPAADSGLVERMERGEVDLYLGDVGKVPGPLKSRYLMGDRFEMAQRIGHPRGPAPATLDEYCSLPHVLVSQVGHPHSQIDDLLAAQQRSRKVVVTVPSYNQVALVLTHTNCVATLPSQLLRRYAAILEILPVPFEIPVFNLAMAWHARVQEDAGHRWLRALFTDAVSPG</sequence>
<name>A0A7X0PL16_9BURK</name>
<dbReference type="RefSeq" id="WP_184864277.1">
    <property type="nucleotide sequence ID" value="NZ_JACHLK010000018.1"/>
</dbReference>
<reference evidence="6 7" key="1">
    <citation type="submission" date="2020-08" db="EMBL/GenBank/DDBJ databases">
        <title>Functional genomics of gut bacteria from endangered species of beetles.</title>
        <authorList>
            <person name="Carlos-Shanley C."/>
        </authorList>
    </citation>
    <scope>NUCLEOTIDE SEQUENCE [LARGE SCALE GENOMIC DNA]</scope>
    <source>
        <strain evidence="6 7">S00198</strain>
    </source>
</reference>
<dbReference type="CDD" id="cd08417">
    <property type="entry name" value="PBP2_Nitroaromatics_like"/>
    <property type="match status" value="1"/>
</dbReference>
<evidence type="ECO:0000256" key="4">
    <source>
        <dbReference type="ARBA" id="ARBA00023163"/>
    </source>
</evidence>
<dbReference type="PANTHER" id="PTHR30118:SF15">
    <property type="entry name" value="TRANSCRIPTIONAL REGULATORY PROTEIN"/>
    <property type="match status" value="1"/>
</dbReference>
<keyword evidence="7" id="KW-1185">Reference proteome</keyword>
<dbReference type="Pfam" id="PF00126">
    <property type="entry name" value="HTH_1"/>
    <property type="match status" value="1"/>
</dbReference>